<evidence type="ECO:0000313" key="1">
    <source>
        <dbReference type="EMBL" id="BDQ61119.1"/>
    </source>
</evidence>
<reference evidence="1" key="1">
    <citation type="submission" date="2022-08" db="EMBL/GenBank/DDBJ databases">
        <title>Molecular epidemiological analysis of five strains of VanD-type vancomycin-resistant Enterococcus faecalis.</title>
        <authorList>
            <person name="Mimura K."/>
            <person name="Hashimoto Y."/>
            <person name="Tomita H."/>
        </authorList>
    </citation>
    <scope>NUCLEOTIDE SEQUENCE</scope>
    <source>
        <strain evidence="1">SVR2332</strain>
    </source>
</reference>
<proteinExistence type="predicted"/>
<sequence length="496" mass="55393">MSDLLRFDLSKNSIGRPIVYGRVGDGESFSMRVQIFKDGAPFDLTDWVATFEGVTHEERTKVFDSDGIEITNGKNGEFTYTFPNMAFAVAGSYELAYFSFMKNDKRESTDDFEITVYGNADIDAEEAKTIITEYNKLVKALNEAYQAALNKMNTDYDDVEKRIEAIKVDLNTLKEQITDILVDAEGRISAIGKSVTDEVDAALEKFKEGNFYTKQEADNRFLSKTENLDIQNKKLTNDDGSGLPLPKGVTSFKELSGYAGFYYLNATVAGTMTDKADLPPEFKYSALYVYQHAIAGTAGAMYQEIRIDSLTKPLIAFRMTSPNSSQNSPFKILATTDSVVNITEPQRIGGTKEFSKTPLVNGKEVALKDETFIYKKAGLDEVEAAYRSAFGAETSILLVRKGNKVDAYLRVNVTDADKLKPNMVQIFKIPKGFMVDQEMRAGYWNTALTTVQYTHHQGNYGALYEEGVKGIRFCSDRKGNHYVCGSWYTADAFPET</sequence>
<dbReference type="EMBL" id="AP026729">
    <property type="protein sequence ID" value="BDQ61119.1"/>
    <property type="molecule type" value="Genomic_DNA"/>
</dbReference>
<organism evidence="1 2">
    <name type="scientific">Enterococcus faecalis</name>
    <name type="common">Streptococcus faecalis</name>
    <dbReference type="NCBI Taxonomy" id="1351"/>
    <lineage>
        <taxon>Bacteria</taxon>
        <taxon>Bacillati</taxon>
        <taxon>Bacillota</taxon>
        <taxon>Bacilli</taxon>
        <taxon>Lactobacillales</taxon>
        <taxon>Enterococcaceae</taxon>
        <taxon>Enterococcus</taxon>
    </lineage>
</organism>
<name>A0AC59HNA0_ENTFL</name>
<dbReference type="Proteomes" id="UP001317613">
    <property type="component" value="Chromosome"/>
</dbReference>
<evidence type="ECO:0000313" key="2">
    <source>
        <dbReference type="Proteomes" id="UP001317613"/>
    </source>
</evidence>
<gene>
    <name evidence="1" type="ORF">EfsSVR2332_11970</name>
</gene>
<protein>
    <submittedName>
        <fullName evidence="1">Uncharacterized protein</fullName>
    </submittedName>
</protein>
<accession>A0AC59HNA0</accession>